<feature type="domain" description="Retrotransposon gag" evidence="2">
    <location>
        <begin position="297"/>
        <end position="389"/>
    </location>
</feature>
<protein>
    <recommendedName>
        <fullName evidence="2">Retrotransposon gag domain-containing protein</fullName>
    </recommendedName>
</protein>
<evidence type="ECO:0000313" key="3">
    <source>
        <dbReference type="EMBL" id="KAJ0213734.1"/>
    </source>
</evidence>
<feature type="region of interest" description="Disordered" evidence="1">
    <location>
        <begin position="169"/>
        <end position="202"/>
    </location>
</feature>
<dbReference type="AlphaFoldDB" id="A0A9R1VY66"/>
<feature type="region of interest" description="Disordered" evidence="1">
    <location>
        <begin position="122"/>
        <end position="150"/>
    </location>
</feature>
<gene>
    <name evidence="3" type="ORF">LSAT_V11C400181070</name>
</gene>
<proteinExistence type="predicted"/>
<dbReference type="EMBL" id="NBSK02000004">
    <property type="protein sequence ID" value="KAJ0213734.1"/>
    <property type="molecule type" value="Genomic_DNA"/>
</dbReference>
<evidence type="ECO:0000313" key="4">
    <source>
        <dbReference type="Proteomes" id="UP000235145"/>
    </source>
</evidence>
<dbReference type="PANTHER" id="PTHR33067:SF35">
    <property type="entry name" value="ASPARTIC PEPTIDASE DDI1-TYPE DOMAIN-CONTAINING PROTEIN"/>
    <property type="match status" value="1"/>
</dbReference>
<keyword evidence="4" id="KW-1185">Reference proteome</keyword>
<dbReference type="Proteomes" id="UP000235145">
    <property type="component" value="Unassembled WGS sequence"/>
</dbReference>
<dbReference type="Gene3D" id="2.40.70.10">
    <property type="entry name" value="Acid Proteases"/>
    <property type="match status" value="1"/>
</dbReference>
<dbReference type="InterPro" id="IPR021109">
    <property type="entry name" value="Peptidase_aspartic_dom_sf"/>
</dbReference>
<feature type="region of interest" description="Disordered" evidence="1">
    <location>
        <begin position="631"/>
        <end position="659"/>
    </location>
</feature>
<feature type="compositionally biased region" description="Acidic residues" evidence="1">
    <location>
        <begin position="182"/>
        <end position="196"/>
    </location>
</feature>
<dbReference type="SUPFAM" id="SSF50630">
    <property type="entry name" value="Acid proteases"/>
    <property type="match status" value="1"/>
</dbReference>
<organism evidence="3 4">
    <name type="scientific">Lactuca sativa</name>
    <name type="common">Garden lettuce</name>
    <dbReference type="NCBI Taxonomy" id="4236"/>
    <lineage>
        <taxon>Eukaryota</taxon>
        <taxon>Viridiplantae</taxon>
        <taxon>Streptophyta</taxon>
        <taxon>Embryophyta</taxon>
        <taxon>Tracheophyta</taxon>
        <taxon>Spermatophyta</taxon>
        <taxon>Magnoliopsida</taxon>
        <taxon>eudicotyledons</taxon>
        <taxon>Gunneridae</taxon>
        <taxon>Pentapetalae</taxon>
        <taxon>asterids</taxon>
        <taxon>campanulids</taxon>
        <taxon>Asterales</taxon>
        <taxon>Asteraceae</taxon>
        <taxon>Cichorioideae</taxon>
        <taxon>Cichorieae</taxon>
        <taxon>Lactucinae</taxon>
        <taxon>Lactuca</taxon>
    </lineage>
</organism>
<dbReference type="InterPro" id="IPR005162">
    <property type="entry name" value="Retrotrans_gag_dom"/>
</dbReference>
<dbReference type="Pfam" id="PF13650">
    <property type="entry name" value="Asp_protease_2"/>
    <property type="match status" value="1"/>
</dbReference>
<feature type="compositionally biased region" description="Basic and acidic residues" evidence="1">
    <location>
        <begin position="636"/>
        <end position="653"/>
    </location>
</feature>
<feature type="region of interest" description="Disordered" evidence="1">
    <location>
        <begin position="61"/>
        <end position="93"/>
    </location>
</feature>
<reference evidence="3 4" key="1">
    <citation type="journal article" date="2017" name="Nat. Commun.">
        <title>Genome assembly with in vitro proximity ligation data and whole-genome triplication in lettuce.</title>
        <authorList>
            <person name="Reyes-Chin-Wo S."/>
            <person name="Wang Z."/>
            <person name="Yang X."/>
            <person name="Kozik A."/>
            <person name="Arikit S."/>
            <person name="Song C."/>
            <person name="Xia L."/>
            <person name="Froenicke L."/>
            <person name="Lavelle D.O."/>
            <person name="Truco M.J."/>
            <person name="Xia R."/>
            <person name="Zhu S."/>
            <person name="Xu C."/>
            <person name="Xu H."/>
            <person name="Xu X."/>
            <person name="Cox K."/>
            <person name="Korf I."/>
            <person name="Meyers B.C."/>
            <person name="Michelmore R.W."/>
        </authorList>
    </citation>
    <scope>NUCLEOTIDE SEQUENCE [LARGE SCALE GENOMIC DNA]</scope>
    <source>
        <strain evidence="4">cv. Salinas</strain>
        <tissue evidence="3">Seedlings</tissue>
    </source>
</reference>
<comment type="caution">
    <text evidence="3">The sequence shown here is derived from an EMBL/GenBank/DDBJ whole genome shotgun (WGS) entry which is preliminary data.</text>
</comment>
<dbReference type="Pfam" id="PF03732">
    <property type="entry name" value="Retrotrans_gag"/>
    <property type="match status" value="1"/>
</dbReference>
<feature type="compositionally biased region" description="Basic and acidic residues" evidence="1">
    <location>
        <begin position="61"/>
        <end position="85"/>
    </location>
</feature>
<dbReference type="CDD" id="cd00303">
    <property type="entry name" value="retropepsin_like"/>
    <property type="match status" value="1"/>
</dbReference>
<evidence type="ECO:0000259" key="2">
    <source>
        <dbReference type="Pfam" id="PF03732"/>
    </source>
</evidence>
<dbReference type="PANTHER" id="PTHR33067">
    <property type="entry name" value="RNA-DIRECTED DNA POLYMERASE-RELATED"/>
    <property type="match status" value="1"/>
</dbReference>
<name>A0A9R1VY66_LACSA</name>
<sequence>MQCMIFCLFHLRGTDNPKRCVTFGVGLLSHEDMEYYVLAFKKQHVLVLSYQDATMKKAIENSKSEARKQKEAGEAVRSSRIEQRRKTLKTTPTRRVQANIREDKDLETQRLIACFMTRRSDTPLVPPLEDPESALRGSKGKTVGESASSKNSPLKNLKFVFSKKRSSKSGASSASLTIGDPIQEDTEYETEEEEEPTYEHGSEFEDDLAIAMANIDEVPMGEWKKRIRDDTGPGLVQPAIPATATFEPKGHILAQLKEIPFYGKDHKDAYKHLDEVNDVADYFNVKNVPRETQLLRMLPVTFKGAAKDWLKSLPPGSVTTWAKMKEEFIDHFCPPFKIAKLKKAIANFEQQPEESLYEAWERYKGLLRNYPHHELNSQQEVFIFYDGVNVTTRQLLDSQGPLTKKTPPVIKELIEEFSKHSLEYHNPRNEVSRGVVNSANDSMAAVIAKLDSLDRRMTKMDQTIHAIRVGCENCREPHFTKDCDLDEKAQVFYSSGNRYDENWWKPKKEWLLYEEYKKAKEEKYKQKERGFYQKEEPVMEKKVDLEELFTRFIAASEKRHNDHDIAIHETTNMIRNQQASILNIEKQLGQLAHQVNERRPGQLPSNTENNPRMENVSIVTSSCEEIFTHAQRISNRKTEKTEESAPAKPDQTRRVPLMDSMSPCANDKTVIPLKPYNPPLPFPIKAMPVEKVEAYRAFMEHVRALQVNVPFVETMLQTPKYFNLLKGLFAARKDLAEVVEIILSELPKKKGDPGSIIIPCQFGNALVTQALTDSGASINLMPFSFFKKLNLPEPRPVNMKIHLADKTTIHPRGVCEDLLIKVDKFIFPVDFVVLDMEEDPEIPIILGRSFLNTACALIDVCESTLTLRVGDESAIFRALPEIKQEEEGKEEISFIDLDDEILQKELALLQDEDPRKFLLPSGGKGDIDKDLEEIEKLLKGADSENTVEMKNKQQKDTKA</sequence>
<evidence type="ECO:0000256" key="1">
    <source>
        <dbReference type="SAM" id="MobiDB-lite"/>
    </source>
</evidence>
<accession>A0A9R1VY66</accession>